<evidence type="ECO:0000313" key="1">
    <source>
        <dbReference type="EMBL" id="RYO96512.1"/>
    </source>
</evidence>
<organism evidence="1 2">
    <name type="scientific">Monosporascus ibericus</name>
    <dbReference type="NCBI Taxonomy" id="155417"/>
    <lineage>
        <taxon>Eukaryota</taxon>
        <taxon>Fungi</taxon>
        <taxon>Dikarya</taxon>
        <taxon>Ascomycota</taxon>
        <taxon>Pezizomycotina</taxon>
        <taxon>Sordariomycetes</taxon>
        <taxon>Xylariomycetidae</taxon>
        <taxon>Xylariales</taxon>
        <taxon>Xylariales incertae sedis</taxon>
        <taxon>Monosporascus</taxon>
    </lineage>
</organism>
<accession>A0A4Q4T0Q0</accession>
<comment type="caution">
    <text evidence="1">The sequence shown here is derived from an EMBL/GenBank/DDBJ whole genome shotgun (WGS) entry which is preliminary data.</text>
</comment>
<name>A0A4Q4T0Q0_9PEZI</name>
<gene>
    <name evidence="1" type="ORF">DL764_007458</name>
</gene>
<dbReference type="EMBL" id="QJNU01000510">
    <property type="protein sequence ID" value="RYO96512.1"/>
    <property type="molecule type" value="Genomic_DNA"/>
</dbReference>
<sequence length="388" mass="42556">MNVAEARYRSHLLFQVKELPSSPWPLTIGGVPITILDEQGRGRPLMFPRQNLGNLTISICRDGYGDVRVLSDTVLRKLAVAVNAEFQKNLPSVRIIELMFTCERTFYVVVDDHIKIGAIRGSLPGRISNCPVGYLNNKELHRPLWADLPARPQVEPQPKIDIIDNTAYDILRPGVMICSKLLKEHSHPAVFSTTSGVLVQNSEGGSFMTGASHGIGDLGTVWQANRSDKVIGKAVVEISFTDISLLELSKDVMFANTTFENSSGATPNWSRLVNSDDMLNWSICYLNSPYTGNMEGVIVMKSVKLEASTHPTQDKLQYVAYNWSFMGQQEGNDGKAQPPDGTCGSVIWDDGGVILGFYHYSIAEGPWAGFSPSVSASEVVEAGYTLAK</sequence>
<protein>
    <submittedName>
        <fullName evidence="1">Uncharacterized protein</fullName>
    </submittedName>
</protein>
<dbReference type="Proteomes" id="UP000293360">
    <property type="component" value="Unassembled WGS sequence"/>
</dbReference>
<dbReference type="STRING" id="155417.A0A4Q4T0Q0"/>
<dbReference type="OrthoDB" id="4155294at2759"/>
<keyword evidence="2" id="KW-1185">Reference proteome</keyword>
<proteinExistence type="predicted"/>
<dbReference type="AlphaFoldDB" id="A0A4Q4T0Q0"/>
<reference evidence="1 2" key="1">
    <citation type="submission" date="2018-06" db="EMBL/GenBank/DDBJ databases">
        <title>Complete Genomes of Monosporascus.</title>
        <authorList>
            <person name="Robinson A.J."/>
            <person name="Natvig D.O."/>
        </authorList>
    </citation>
    <scope>NUCLEOTIDE SEQUENCE [LARGE SCALE GENOMIC DNA]</scope>
    <source>
        <strain evidence="1 2">CBS 110550</strain>
    </source>
</reference>
<evidence type="ECO:0000313" key="2">
    <source>
        <dbReference type="Proteomes" id="UP000293360"/>
    </source>
</evidence>